<protein>
    <recommendedName>
        <fullName evidence="3">SsuA/THI5-like domain-containing protein</fullName>
    </recommendedName>
</protein>
<comment type="caution">
    <text evidence="1">The sequence shown here is derived from an EMBL/GenBank/DDBJ whole genome shotgun (WGS) entry which is preliminary data.</text>
</comment>
<evidence type="ECO:0000313" key="2">
    <source>
        <dbReference type="Proteomes" id="UP000178082"/>
    </source>
</evidence>
<dbReference type="AlphaFoldDB" id="A0A1F7SC15"/>
<dbReference type="Pfam" id="PF13379">
    <property type="entry name" value="NMT1_2"/>
    <property type="match status" value="1"/>
</dbReference>
<evidence type="ECO:0008006" key="3">
    <source>
        <dbReference type="Google" id="ProtNLM"/>
    </source>
</evidence>
<dbReference type="PANTHER" id="PTHR30024:SF42">
    <property type="entry name" value="ALIPHATIC SULFONATES-BINDING PROTEIN-RELATED"/>
    <property type="match status" value="1"/>
</dbReference>
<organism evidence="1 2">
    <name type="scientific">Candidatus Schekmanbacteria bacterium RIFCSPLOWO2_12_FULL_38_15</name>
    <dbReference type="NCBI Taxonomy" id="1817883"/>
    <lineage>
        <taxon>Bacteria</taxon>
        <taxon>Candidatus Schekmaniibacteriota</taxon>
    </lineage>
</organism>
<dbReference type="PANTHER" id="PTHR30024">
    <property type="entry name" value="ALIPHATIC SULFONATES-BINDING PROTEIN-RELATED"/>
    <property type="match status" value="1"/>
</dbReference>
<dbReference type="Gene3D" id="3.40.190.10">
    <property type="entry name" value="Periplasmic binding protein-like II"/>
    <property type="match status" value="2"/>
</dbReference>
<gene>
    <name evidence="1" type="ORF">A3G31_03520</name>
</gene>
<name>A0A1F7SC15_9BACT</name>
<dbReference type="STRING" id="1817883.A3G31_03520"/>
<dbReference type="EMBL" id="MGDI01000044">
    <property type="protein sequence ID" value="OGL51315.1"/>
    <property type="molecule type" value="Genomic_DNA"/>
</dbReference>
<sequence length="299" mass="33188">MDNLNIGFLSTTYHTSLLLIAKKWVEEELNIEVNWKLYASGPDEVKGFENEEIDIGYIGLPPVIIGVSNKVPIKCIAAGHVEGSLLVAQKSFKSLQETGSVSGVLKQFKGRTIASPPKGSIHDIIIRNLIQRYKIEGIEVKNIKWADLILDDFSDGKICAAVGTPSLAVAAMQFSNGKVLIPSDKMWKNSPSYGIVARNDLIENSPELLRKFLSLHKDATDEIKSDSGNTAKAVSELIGVIGEDFVREVYKISPKYFVNLTDEFINSTKEFVNALVELKYIKALVPTDEIFDFRIVKRL</sequence>
<evidence type="ECO:0000313" key="1">
    <source>
        <dbReference type="EMBL" id="OGL51315.1"/>
    </source>
</evidence>
<accession>A0A1F7SC15</accession>
<proteinExistence type="predicted"/>
<dbReference type="SUPFAM" id="SSF53850">
    <property type="entry name" value="Periplasmic binding protein-like II"/>
    <property type="match status" value="1"/>
</dbReference>
<reference evidence="1 2" key="1">
    <citation type="journal article" date="2016" name="Nat. Commun.">
        <title>Thousands of microbial genomes shed light on interconnected biogeochemical processes in an aquifer system.</title>
        <authorList>
            <person name="Anantharaman K."/>
            <person name="Brown C.T."/>
            <person name="Hug L.A."/>
            <person name="Sharon I."/>
            <person name="Castelle C.J."/>
            <person name="Probst A.J."/>
            <person name="Thomas B.C."/>
            <person name="Singh A."/>
            <person name="Wilkins M.J."/>
            <person name="Karaoz U."/>
            <person name="Brodie E.L."/>
            <person name="Williams K.H."/>
            <person name="Hubbard S.S."/>
            <person name="Banfield J.F."/>
        </authorList>
    </citation>
    <scope>NUCLEOTIDE SEQUENCE [LARGE SCALE GENOMIC DNA]</scope>
</reference>
<dbReference type="Proteomes" id="UP000178082">
    <property type="component" value="Unassembled WGS sequence"/>
</dbReference>